<organism evidence="1 2">
    <name type="scientific">Papaver somniferum</name>
    <name type="common">Opium poppy</name>
    <dbReference type="NCBI Taxonomy" id="3469"/>
    <lineage>
        <taxon>Eukaryota</taxon>
        <taxon>Viridiplantae</taxon>
        <taxon>Streptophyta</taxon>
        <taxon>Embryophyta</taxon>
        <taxon>Tracheophyta</taxon>
        <taxon>Spermatophyta</taxon>
        <taxon>Magnoliopsida</taxon>
        <taxon>Ranunculales</taxon>
        <taxon>Papaveraceae</taxon>
        <taxon>Papaveroideae</taxon>
        <taxon>Papaver</taxon>
    </lineage>
</organism>
<dbReference type="AlphaFoldDB" id="A0A4Y7IFD6"/>
<sequence>MAPFFLPLVSQKIVVDDDTFGAQNARLNWTYPLQGSCCSLKWKITQVPLVSSHSRSWIVTLLPSAVEWVSGKKRDLVQDLLCQGNTLSMSNLSEDINGLYVEKQYIARKSEPSFLNVHKT</sequence>
<accession>A0A4Y7IFD6</accession>
<name>A0A4Y7IFD6_PAPSO</name>
<dbReference type="EMBL" id="CM010715">
    <property type="protein sequence ID" value="RZC47584.1"/>
    <property type="molecule type" value="Genomic_DNA"/>
</dbReference>
<reference evidence="1 2" key="1">
    <citation type="journal article" date="2018" name="Science">
        <title>The opium poppy genome and morphinan production.</title>
        <authorList>
            <person name="Guo L."/>
            <person name="Winzer T."/>
            <person name="Yang X."/>
            <person name="Li Y."/>
            <person name="Ning Z."/>
            <person name="He Z."/>
            <person name="Teodor R."/>
            <person name="Lu Y."/>
            <person name="Bowser T.A."/>
            <person name="Graham I.A."/>
            <person name="Ye K."/>
        </authorList>
    </citation>
    <scope>NUCLEOTIDE SEQUENCE [LARGE SCALE GENOMIC DNA]</scope>
    <source>
        <strain evidence="2">cv. HN1</strain>
        <tissue evidence="1">Leaves</tissue>
    </source>
</reference>
<protein>
    <submittedName>
        <fullName evidence="1">Uncharacterized protein</fullName>
    </submittedName>
</protein>
<evidence type="ECO:0000313" key="2">
    <source>
        <dbReference type="Proteomes" id="UP000316621"/>
    </source>
</evidence>
<evidence type="ECO:0000313" key="1">
    <source>
        <dbReference type="EMBL" id="RZC47584.1"/>
    </source>
</evidence>
<dbReference type="Gramene" id="RZC47584">
    <property type="protein sequence ID" value="RZC47584"/>
    <property type="gene ID" value="C5167_040534"/>
</dbReference>
<dbReference type="Proteomes" id="UP000316621">
    <property type="component" value="Chromosome 1"/>
</dbReference>
<keyword evidence="2" id="KW-1185">Reference proteome</keyword>
<gene>
    <name evidence="1" type="ORF">C5167_040534</name>
</gene>
<proteinExistence type="predicted"/>